<organism evidence="1 2">
    <name type="scientific">Meristemomyces frigidus</name>
    <dbReference type="NCBI Taxonomy" id="1508187"/>
    <lineage>
        <taxon>Eukaryota</taxon>
        <taxon>Fungi</taxon>
        <taxon>Dikarya</taxon>
        <taxon>Ascomycota</taxon>
        <taxon>Pezizomycotina</taxon>
        <taxon>Dothideomycetes</taxon>
        <taxon>Dothideomycetidae</taxon>
        <taxon>Mycosphaerellales</taxon>
        <taxon>Teratosphaeriaceae</taxon>
        <taxon>Meristemomyces</taxon>
    </lineage>
</organism>
<sequence length="379" mass="42583">MPTIPRQAQTEDSTTFDPDKYFDAWGKEEITPPYDNDFRKFIIKTFGLSVRDDYGYMAQNAEVTLLSAQTYIECGGQNGLHGWYRDAEGQLREPPTATDIAAYSDIFRHTTSTSKALTALASNAKKGTVRADIAKHLQANYHPPSAASKLAVNKTKTHMNPYFDLWTWTNQNLEWGGPEAETAKVRISHAVLPVIYHHFGCICPSYESLELIRQVANGRKVLDMGSGNGYWTYMLRRMEPQSKKEKKKMEVLPIDNGMSEWRTVWVGDTVEADGIEWLRQHEGGREAVLLLVYPTVGQDFTSKMLKAYDGTTIISAGTQNTSGFTAFAKETIVDWMAREMPGWERVLQIPLPSFAGKDEALFVFEKKANDKKAVGDGTL</sequence>
<evidence type="ECO:0000313" key="2">
    <source>
        <dbReference type="Proteomes" id="UP001310890"/>
    </source>
</evidence>
<protein>
    <submittedName>
        <fullName evidence="1">Uncharacterized protein</fullName>
    </submittedName>
</protein>
<dbReference type="InterPro" id="IPR029063">
    <property type="entry name" value="SAM-dependent_MTases_sf"/>
</dbReference>
<dbReference type="SUPFAM" id="SSF53335">
    <property type="entry name" value="S-adenosyl-L-methionine-dependent methyltransferases"/>
    <property type="match status" value="1"/>
</dbReference>
<comment type="caution">
    <text evidence="1">The sequence shown here is derived from an EMBL/GenBank/DDBJ whole genome shotgun (WGS) entry which is preliminary data.</text>
</comment>
<proteinExistence type="predicted"/>
<dbReference type="AlphaFoldDB" id="A0AAN7THL4"/>
<gene>
    <name evidence="1" type="ORF">LTR62_004384</name>
</gene>
<dbReference type="PANTHER" id="PTHR39290">
    <property type="entry name" value="C3H1-TYPE DOMAIN-CONTAINING PROTEIN-RELATED"/>
    <property type="match status" value="1"/>
</dbReference>
<dbReference type="PANTHER" id="PTHR39290:SF6">
    <property type="entry name" value="S-ADENOSYL-L-METHIONINE-DEPENDENT METHYLTRANSFERASES SUPERFAMILY PROTEIN"/>
    <property type="match status" value="1"/>
</dbReference>
<accession>A0AAN7THL4</accession>
<dbReference type="EMBL" id="JAVRRL010000032">
    <property type="protein sequence ID" value="KAK5112223.1"/>
    <property type="molecule type" value="Genomic_DNA"/>
</dbReference>
<dbReference type="Proteomes" id="UP001310890">
    <property type="component" value="Unassembled WGS sequence"/>
</dbReference>
<evidence type="ECO:0000313" key="1">
    <source>
        <dbReference type="EMBL" id="KAK5112223.1"/>
    </source>
</evidence>
<reference evidence="1" key="1">
    <citation type="submission" date="2023-08" db="EMBL/GenBank/DDBJ databases">
        <title>Black Yeasts Isolated from many extreme environments.</title>
        <authorList>
            <person name="Coleine C."/>
            <person name="Stajich J.E."/>
            <person name="Selbmann L."/>
        </authorList>
    </citation>
    <scope>NUCLEOTIDE SEQUENCE</scope>
    <source>
        <strain evidence="1">CCFEE 5401</strain>
    </source>
</reference>
<name>A0AAN7THL4_9PEZI</name>